<evidence type="ECO:0000256" key="3">
    <source>
        <dbReference type="ARBA" id="ARBA00022553"/>
    </source>
</evidence>
<feature type="domain" description="Histidine kinase" evidence="10">
    <location>
        <begin position="311"/>
        <end position="517"/>
    </location>
</feature>
<evidence type="ECO:0000259" key="12">
    <source>
        <dbReference type="PROSITE" id="PS50112"/>
    </source>
</evidence>
<evidence type="ECO:0000259" key="11">
    <source>
        <dbReference type="PROSITE" id="PS50110"/>
    </source>
</evidence>
<dbReference type="InterPro" id="IPR036890">
    <property type="entry name" value="HATPase_C_sf"/>
</dbReference>
<dbReference type="PANTHER" id="PTHR43065:SF10">
    <property type="entry name" value="PEROXIDE STRESS-ACTIVATED HISTIDINE KINASE MAK3"/>
    <property type="match status" value="1"/>
</dbReference>
<evidence type="ECO:0000256" key="7">
    <source>
        <dbReference type="ARBA" id="ARBA00022840"/>
    </source>
</evidence>
<dbReference type="PROSITE" id="PS50112">
    <property type="entry name" value="PAS"/>
    <property type="match status" value="1"/>
</dbReference>
<dbReference type="PRINTS" id="PR00344">
    <property type="entry name" value="BCTRLSENSOR"/>
</dbReference>
<dbReference type="PROSITE" id="PS50113">
    <property type="entry name" value="PAC"/>
    <property type="match status" value="1"/>
</dbReference>
<evidence type="ECO:0000256" key="4">
    <source>
        <dbReference type="ARBA" id="ARBA00022679"/>
    </source>
</evidence>
<evidence type="ECO:0000256" key="8">
    <source>
        <dbReference type="ARBA" id="ARBA00023012"/>
    </source>
</evidence>
<evidence type="ECO:0000313" key="14">
    <source>
        <dbReference type="EMBL" id="GAA5509653.1"/>
    </source>
</evidence>
<dbReference type="GO" id="GO:0016301">
    <property type="term" value="F:kinase activity"/>
    <property type="evidence" value="ECO:0007669"/>
    <property type="project" value="UniProtKB-KW"/>
</dbReference>
<evidence type="ECO:0000256" key="9">
    <source>
        <dbReference type="PROSITE-ProRule" id="PRU00169"/>
    </source>
</evidence>
<dbReference type="InterPro" id="IPR000014">
    <property type="entry name" value="PAS"/>
</dbReference>
<keyword evidence="4" id="KW-0808">Transferase</keyword>
<dbReference type="InterPro" id="IPR004358">
    <property type="entry name" value="Sig_transdc_His_kin-like_C"/>
</dbReference>
<dbReference type="InterPro" id="IPR035965">
    <property type="entry name" value="PAS-like_dom_sf"/>
</dbReference>
<dbReference type="NCBIfam" id="TIGR00229">
    <property type="entry name" value="sensory_box"/>
    <property type="match status" value="1"/>
</dbReference>
<dbReference type="SUPFAM" id="SSF55785">
    <property type="entry name" value="PYP-like sensor domain (PAS domain)"/>
    <property type="match status" value="1"/>
</dbReference>
<feature type="modified residue" description="4-aspartylphosphate" evidence="9">
    <location>
        <position position="95"/>
    </location>
</feature>
<dbReference type="EC" id="2.7.13.3" evidence="2"/>
<comment type="caution">
    <text evidence="14">The sequence shown here is derived from an EMBL/GenBank/DDBJ whole genome shotgun (WGS) entry which is preliminary data.</text>
</comment>
<keyword evidence="6 14" id="KW-0418">Kinase</keyword>
<dbReference type="Proteomes" id="UP001416858">
    <property type="component" value="Unassembled WGS sequence"/>
</dbReference>
<dbReference type="InterPro" id="IPR003594">
    <property type="entry name" value="HATPase_dom"/>
</dbReference>
<evidence type="ECO:0000256" key="5">
    <source>
        <dbReference type="ARBA" id="ARBA00022741"/>
    </source>
</evidence>
<dbReference type="SMART" id="SM00448">
    <property type="entry name" value="REC"/>
    <property type="match status" value="1"/>
</dbReference>
<dbReference type="EMBL" id="BAABRO010000015">
    <property type="protein sequence ID" value="GAA5509653.1"/>
    <property type="molecule type" value="Genomic_DNA"/>
</dbReference>
<dbReference type="SUPFAM" id="SSF55874">
    <property type="entry name" value="ATPase domain of HSP90 chaperone/DNA topoisomerase II/histidine kinase"/>
    <property type="match status" value="1"/>
</dbReference>
<dbReference type="SMART" id="SM00387">
    <property type="entry name" value="HATPase_c"/>
    <property type="match status" value="1"/>
</dbReference>
<keyword evidence="8" id="KW-0902">Two-component regulatory system</keyword>
<dbReference type="Pfam" id="PF08448">
    <property type="entry name" value="PAS_4"/>
    <property type="match status" value="1"/>
</dbReference>
<comment type="catalytic activity">
    <reaction evidence="1">
        <text>ATP + protein L-histidine = ADP + protein N-phospho-L-histidine.</text>
        <dbReference type="EC" id="2.7.13.3"/>
    </reaction>
</comment>
<dbReference type="InterPro" id="IPR005467">
    <property type="entry name" value="His_kinase_dom"/>
</dbReference>
<dbReference type="Pfam" id="PF00072">
    <property type="entry name" value="Response_reg"/>
    <property type="match status" value="1"/>
</dbReference>
<dbReference type="PROSITE" id="PS50110">
    <property type="entry name" value="RESPONSE_REGULATORY"/>
    <property type="match status" value="1"/>
</dbReference>
<keyword evidence="3 9" id="KW-0597">Phosphoprotein</keyword>
<keyword evidence="15" id="KW-1185">Reference proteome</keyword>
<keyword evidence="7" id="KW-0067">ATP-binding</keyword>
<dbReference type="InterPro" id="IPR011006">
    <property type="entry name" value="CheY-like_superfamily"/>
</dbReference>
<dbReference type="Gene3D" id="3.30.450.20">
    <property type="entry name" value="PAS domain"/>
    <property type="match status" value="1"/>
</dbReference>
<organism evidence="14 15">
    <name type="scientific">Novipirellula caenicola</name>
    <dbReference type="NCBI Taxonomy" id="1536901"/>
    <lineage>
        <taxon>Bacteria</taxon>
        <taxon>Pseudomonadati</taxon>
        <taxon>Planctomycetota</taxon>
        <taxon>Planctomycetia</taxon>
        <taxon>Pirellulales</taxon>
        <taxon>Pirellulaceae</taxon>
        <taxon>Novipirellula</taxon>
    </lineage>
</organism>
<dbReference type="InterPro" id="IPR013656">
    <property type="entry name" value="PAS_4"/>
</dbReference>
<dbReference type="CDD" id="cd00156">
    <property type="entry name" value="REC"/>
    <property type="match status" value="1"/>
</dbReference>
<evidence type="ECO:0000313" key="15">
    <source>
        <dbReference type="Proteomes" id="UP001416858"/>
    </source>
</evidence>
<evidence type="ECO:0000256" key="6">
    <source>
        <dbReference type="ARBA" id="ARBA00022777"/>
    </source>
</evidence>
<feature type="domain" description="PAS" evidence="12">
    <location>
        <begin position="172"/>
        <end position="256"/>
    </location>
</feature>
<gene>
    <name evidence="14" type="primary">todS</name>
    <name evidence="14" type="ORF">Rcae01_05153</name>
</gene>
<protein>
    <recommendedName>
        <fullName evidence="2">histidine kinase</fullName>
        <ecNumber evidence="2">2.7.13.3</ecNumber>
    </recommendedName>
</protein>
<evidence type="ECO:0000256" key="1">
    <source>
        <dbReference type="ARBA" id="ARBA00000085"/>
    </source>
</evidence>
<keyword evidence="5" id="KW-0547">Nucleotide-binding</keyword>
<dbReference type="SUPFAM" id="SSF52172">
    <property type="entry name" value="CheY-like"/>
    <property type="match status" value="1"/>
</dbReference>
<accession>A0ABP9VWZ0</accession>
<evidence type="ECO:0000259" key="10">
    <source>
        <dbReference type="PROSITE" id="PS50109"/>
    </source>
</evidence>
<dbReference type="Gene3D" id="1.10.287.130">
    <property type="match status" value="1"/>
</dbReference>
<dbReference type="InterPro" id="IPR000700">
    <property type="entry name" value="PAS-assoc_C"/>
</dbReference>
<dbReference type="Gene3D" id="3.30.565.10">
    <property type="entry name" value="Histidine kinase-like ATPase, C-terminal domain"/>
    <property type="match status" value="1"/>
</dbReference>
<evidence type="ECO:0000256" key="2">
    <source>
        <dbReference type="ARBA" id="ARBA00012438"/>
    </source>
</evidence>
<feature type="domain" description="Response regulatory" evidence="11">
    <location>
        <begin position="46"/>
        <end position="160"/>
    </location>
</feature>
<evidence type="ECO:0000259" key="13">
    <source>
        <dbReference type="PROSITE" id="PS50113"/>
    </source>
</evidence>
<feature type="domain" description="PAC" evidence="13">
    <location>
        <begin position="242"/>
        <end position="298"/>
    </location>
</feature>
<dbReference type="Gene3D" id="3.40.50.2300">
    <property type="match status" value="1"/>
</dbReference>
<proteinExistence type="predicted"/>
<sequence length="531" mass="59479">MPIPWRGGNGWTVVSAIRYDCAMGNDSVSASHSFMFDRRLMDHPFRILIIEDNPDTRANLRDILELDGHEVVVAASFSESREIAKTAKIGLVITDRRLPEGMIEEFLPEVKENSADADIIVVTGFGDMHSTIAALRLGVTDYVIKPIIPDDIRSIVKRIAEKKLLQAELAEEHYFTNEVLKTVEAIVLVLDLDGQVIRFNPFFHQLTGWTQDELKGRDWFEHCIPEHDRDRVKEVFIATSHHEFTRGVVNDVMDKDGRNHRIRWSNTTLKDSEGQVEAILAVGVDVSDLVEAQSRALQSERLAAIGQTMTALSHESRNALQRIKAASDVLSLEVAGNKNAEDDLHAIQRATNDLQCLLEEVRSYAAPIHVHYHTTSLGHVWNRAWADIAATRKGRDAELIVSCDSEDLEIEIDTVRMEQVFRNLFENSLAACTDPVRIQIELGSEDDEVEVKITDNGPGFNVEQQQKLFEPFYTTKRTGTGLGMSICQRIVEAHGGTIEVEPCTSGACVVIRMPRRACNDISHPSQLASLE</sequence>
<dbReference type="CDD" id="cd00130">
    <property type="entry name" value="PAS"/>
    <property type="match status" value="1"/>
</dbReference>
<name>A0ABP9VWZ0_9BACT</name>
<dbReference type="PANTHER" id="PTHR43065">
    <property type="entry name" value="SENSOR HISTIDINE KINASE"/>
    <property type="match status" value="1"/>
</dbReference>
<dbReference type="Pfam" id="PF02518">
    <property type="entry name" value="HATPase_c"/>
    <property type="match status" value="1"/>
</dbReference>
<dbReference type="CDD" id="cd00075">
    <property type="entry name" value="HATPase"/>
    <property type="match status" value="1"/>
</dbReference>
<dbReference type="InterPro" id="IPR001789">
    <property type="entry name" value="Sig_transdc_resp-reg_receiver"/>
</dbReference>
<dbReference type="PROSITE" id="PS50109">
    <property type="entry name" value="HIS_KIN"/>
    <property type="match status" value="1"/>
</dbReference>
<dbReference type="SMART" id="SM00091">
    <property type="entry name" value="PAS"/>
    <property type="match status" value="1"/>
</dbReference>
<reference evidence="14 15" key="1">
    <citation type="submission" date="2024-02" db="EMBL/GenBank/DDBJ databases">
        <title>Rhodopirellula caenicola NBRC 110016.</title>
        <authorList>
            <person name="Ichikawa N."/>
            <person name="Katano-Makiyama Y."/>
            <person name="Hidaka K."/>
        </authorList>
    </citation>
    <scope>NUCLEOTIDE SEQUENCE [LARGE SCALE GENOMIC DNA]</scope>
    <source>
        <strain evidence="14 15">NBRC 110016</strain>
    </source>
</reference>